<evidence type="ECO:0000313" key="4">
    <source>
        <dbReference type="Proteomes" id="UP001482620"/>
    </source>
</evidence>
<feature type="non-terminal residue" evidence="3">
    <location>
        <position position="1"/>
    </location>
</feature>
<gene>
    <name evidence="3" type="ORF">ILYODFUR_030935</name>
</gene>
<feature type="domain" description="ELP1 N-terminal second beta-propeller" evidence="1">
    <location>
        <begin position="3"/>
        <end position="80"/>
    </location>
</feature>
<protein>
    <submittedName>
        <fullName evidence="3">Uncharacterized protein</fullName>
    </submittedName>
</protein>
<dbReference type="InterPro" id="IPR056165">
    <property type="entry name" value="Beta-prop_ELP1_2nd"/>
</dbReference>
<name>A0ABV0VIL2_9TELE</name>
<dbReference type="InterPro" id="IPR056167">
    <property type="entry name" value="A-sol_ELP1"/>
</dbReference>
<dbReference type="PANTHER" id="PTHR12747">
    <property type="entry name" value="ELONGATOR COMPLEX PROTEIN 1"/>
    <property type="match status" value="1"/>
</dbReference>
<proteinExistence type="predicted"/>
<evidence type="ECO:0000259" key="2">
    <source>
        <dbReference type="Pfam" id="PF23925"/>
    </source>
</evidence>
<organism evidence="3 4">
    <name type="scientific">Ilyodon furcidens</name>
    <name type="common">goldbreast splitfin</name>
    <dbReference type="NCBI Taxonomy" id="33524"/>
    <lineage>
        <taxon>Eukaryota</taxon>
        <taxon>Metazoa</taxon>
        <taxon>Chordata</taxon>
        <taxon>Craniata</taxon>
        <taxon>Vertebrata</taxon>
        <taxon>Euteleostomi</taxon>
        <taxon>Actinopterygii</taxon>
        <taxon>Neopterygii</taxon>
        <taxon>Teleostei</taxon>
        <taxon>Neoteleostei</taxon>
        <taxon>Acanthomorphata</taxon>
        <taxon>Ovalentaria</taxon>
        <taxon>Atherinomorphae</taxon>
        <taxon>Cyprinodontiformes</taxon>
        <taxon>Goodeidae</taxon>
        <taxon>Ilyodon</taxon>
    </lineage>
</organism>
<dbReference type="PANTHER" id="PTHR12747:SF0">
    <property type="entry name" value="ELONGATOR COMPLEX PROTEIN 1"/>
    <property type="match status" value="1"/>
</dbReference>
<sequence>EYLLGLTDRSHLYAGDTELAPNVSSFAVCNDFLLITTHSHTCRCLQLSTLTLKGLQLALSSDGGQNDETLRRVERGSRIVTVVPQDTRVILQMPRGNLETIHHRALVLAQLRKWLDTLRFREAFECMRKLRINLNLIYDHNPKVSLSSPQRTGTASPTAAAAPIHLSISRSILPSLMNKTIDHMVHSDSMSPTSPGIWSMLSQGWELNTSLAEGSTGRSQQTLTIRLGLPNLSSFLLYQRIHLTTRW</sequence>
<reference evidence="3 4" key="1">
    <citation type="submission" date="2021-06" db="EMBL/GenBank/DDBJ databases">
        <authorList>
            <person name="Palmer J.M."/>
        </authorList>
    </citation>
    <scope>NUCLEOTIDE SEQUENCE [LARGE SCALE GENOMIC DNA]</scope>
    <source>
        <strain evidence="4">if_2019</strain>
        <tissue evidence="3">Muscle</tissue>
    </source>
</reference>
<comment type="caution">
    <text evidence="3">The sequence shown here is derived from an EMBL/GenBank/DDBJ whole genome shotgun (WGS) entry which is preliminary data.</text>
</comment>
<keyword evidence="4" id="KW-1185">Reference proteome</keyword>
<dbReference type="Pfam" id="PF23925">
    <property type="entry name" value="A-sol_ELP1"/>
    <property type="match status" value="1"/>
</dbReference>
<dbReference type="Pfam" id="PF23797">
    <property type="entry name" value="Beta-prop_ELP1_2nd"/>
    <property type="match status" value="1"/>
</dbReference>
<dbReference type="EMBL" id="JAHRIQ010108965">
    <property type="protein sequence ID" value="MEQ2257088.1"/>
    <property type="molecule type" value="Genomic_DNA"/>
</dbReference>
<accession>A0ABV0VIL2</accession>
<feature type="domain" description="ELP1 alpha-solenoid" evidence="2">
    <location>
        <begin position="104"/>
        <end position="147"/>
    </location>
</feature>
<dbReference type="Proteomes" id="UP001482620">
    <property type="component" value="Unassembled WGS sequence"/>
</dbReference>
<dbReference type="InterPro" id="IPR006849">
    <property type="entry name" value="Elp1"/>
</dbReference>
<evidence type="ECO:0000259" key="1">
    <source>
        <dbReference type="Pfam" id="PF23797"/>
    </source>
</evidence>
<evidence type="ECO:0000313" key="3">
    <source>
        <dbReference type="EMBL" id="MEQ2257088.1"/>
    </source>
</evidence>